<dbReference type="PANTHER" id="PTHR33388:SF2">
    <property type="entry name" value="PROTEIN SPOROCYTELESS"/>
    <property type="match status" value="1"/>
</dbReference>
<keyword evidence="3" id="KW-0804">Transcription</keyword>
<dbReference type="EMBL" id="CM035428">
    <property type="protein sequence ID" value="KAH7302528.1"/>
    <property type="molecule type" value="Genomic_DNA"/>
</dbReference>
<dbReference type="AlphaFoldDB" id="A0A8T2S4E6"/>
<dbReference type="OrthoDB" id="1926221at2759"/>
<dbReference type="GO" id="GO:0003700">
    <property type="term" value="F:DNA-binding transcription factor activity"/>
    <property type="evidence" value="ECO:0007669"/>
    <property type="project" value="InterPro"/>
</dbReference>
<gene>
    <name evidence="5" type="ORF">KP509_23G076500</name>
</gene>
<evidence type="ECO:0000313" key="5">
    <source>
        <dbReference type="EMBL" id="KAH7302528.1"/>
    </source>
</evidence>
<proteinExistence type="predicted"/>
<dbReference type="Proteomes" id="UP000825935">
    <property type="component" value="Chromosome 23"/>
</dbReference>
<accession>A0A8T2S4E6</accession>
<evidence type="ECO:0000256" key="2">
    <source>
        <dbReference type="ARBA" id="ARBA00023015"/>
    </source>
</evidence>
<dbReference type="InterPro" id="IPR040356">
    <property type="entry name" value="SPEAR"/>
</dbReference>
<dbReference type="PANTHER" id="PTHR33388">
    <property type="entry name" value="OS01G0212500 PROTEIN"/>
    <property type="match status" value="1"/>
</dbReference>
<feature type="region of interest" description="Disordered" evidence="4">
    <location>
        <begin position="1"/>
        <end position="39"/>
    </location>
</feature>
<evidence type="ECO:0000256" key="4">
    <source>
        <dbReference type="SAM" id="MobiDB-lite"/>
    </source>
</evidence>
<keyword evidence="2" id="KW-0805">Transcription regulation</keyword>
<evidence type="ECO:0000256" key="1">
    <source>
        <dbReference type="ARBA" id="ARBA00022491"/>
    </source>
</evidence>
<sequence>MLDRDPNADRPPDPPLLRTRSRSHRQKNAPKKQPQRGLGVAQLEKLRLEEQSKQQEALCFASVHHQNLHPHNQFVQLQQDRQASYVLYPHQNFQHQHNQGPHPSPLFLPRHFQRMENSYEKASFTDPRFRLPCVKLNALQNDLLPLASVTSQAQTRPVPLFIPQWQFPAEHEASTSPVSQAHDLCSPATQLRPSSAESRLCPLLKGASPASLVDKSWLNHLYDRDSDKEKDSLIISLSSACSNDIDVTIQCQDCSATPGVNTGNANFHEVDGVNHIPTKKLYMQNESSKMQAADAAFRSPPVGPYDVHIPSRTHQESPVLGFTSDGFQTKELSSFQNIFLCPTWSPVDKELNRKRSWACAQQLARSSGTFKGIVDLNVSADEVESEMTEQDPNVSLPFSIRDDWNLLCDTSIGKSSESGCVGQLSDKAVSNLNSVKVGKHPADPCLNGPAFVSLCKQKINFEKWEVKNCGDFLTLGPSSSALEKLMNVHSGLENYSNHPISKNFDENECFEHSLCTPLQQVRNSCISSLSEANNELPLKYEPSFLHALQKKVEFSDFFASKTSEPLLQERSTNDSLDLELRLSI</sequence>
<name>A0A8T2S4E6_CERRI</name>
<comment type="caution">
    <text evidence="5">The sequence shown here is derived from an EMBL/GenBank/DDBJ whole genome shotgun (WGS) entry which is preliminary data.</text>
</comment>
<evidence type="ECO:0000256" key="3">
    <source>
        <dbReference type="ARBA" id="ARBA00023163"/>
    </source>
</evidence>
<protein>
    <submittedName>
        <fullName evidence="5">Uncharacterized protein</fullName>
    </submittedName>
</protein>
<evidence type="ECO:0000313" key="6">
    <source>
        <dbReference type="Proteomes" id="UP000825935"/>
    </source>
</evidence>
<organism evidence="5 6">
    <name type="scientific">Ceratopteris richardii</name>
    <name type="common">Triangle waterfern</name>
    <dbReference type="NCBI Taxonomy" id="49495"/>
    <lineage>
        <taxon>Eukaryota</taxon>
        <taxon>Viridiplantae</taxon>
        <taxon>Streptophyta</taxon>
        <taxon>Embryophyta</taxon>
        <taxon>Tracheophyta</taxon>
        <taxon>Polypodiopsida</taxon>
        <taxon>Polypodiidae</taxon>
        <taxon>Polypodiales</taxon>
        <taxon>Pteridineae</taxon>
        <taxon>Pteridaceae</taxon>
        <taxon>Parkerioideae</taxon>
        <taxon>Ceratopteris</taxon>
    </lineage>
</organism>
<feature type="compositionally biased region" description="Basic and acidic residues" evidence="4">
    <location>
        <begin position="1"/>
        <end position="12"/>
    </location>
</feature>
<feature type="compositionally biased region" description="Basic residues" evidence="4">
    <location>
        <begin position="19"/>
        <end position="34"/>
    </location>
</feature>
<keyword evidence="6" id="KW-1185">Reference proteome</keyword>
<reference evidence="5 6" key="1">
    <citation type="submission" date="2021-08" db="EMBL/GenBank/DDBJ databases">
        <title>WGS assembly of Ceratopteris richardii.</title>
        <authorList>
            <person name="Marchant D.B."/>
            <person name="Chen G."/>
            <person name="Jenkins J."/>
            <person name="Shu S."/>
            <person name="Leebens-Mack J."/>
            <person name="Grimwood J."/>
            <person name="Schmutz J."/>
            <person name="Soltis P."/>
            <person name="Soltis D."/>
            <person name="Chen Z.-H."/>
        </authorList>
    </citation>
    <scope>NUCLEOTIDE SEQUENCE [LARGE SCALE GENOMIC DNA]</scope>
    <source>
        <strain evidence="5">Whitten #5841</strain>
        <tissue evidence="5">Leaf</tissue>
    </source>
</reference>
<keyword evidence="1" id="KW-0678">Repressor</keyword>